<dbReference type="EMBL" id="SRLO01000230">
    <property type="protein sequence ID" value="TNN65760.1"/>
    <property type="molecule type" value="Genomic_DNA"/>
</dbReference>
<feature type="region of interest" description="Disordered" evidence="1">
    <location>
        <begin position="1"/>
        <end position="74"/>
    </location>
</feature>
<sequence>MALLEHPFPTSASGPYASLPDTQISAAGRPAQQREQREENSGQSRRILVSDPDTSISSRRPSRMEAHHKDAEAGTIPVSCQAETQTLPLLLQLHAQQLPLQVSITLTPTLCRRRKSRVNREQMKLENLFNGALLIHIRYLLKAPKD</sequence>
<organism evidence="2 3">
    <name type="scientific">Liparis tanakae</name>
    <name type="common">Tanaka's snailfish</name>
    <dbReference type="NCBI Taxonomy" id="230148"/>
    <lineage>
        <taxon>Eukaryota</taxon>
        <taxon>Metazoa</taxon>
        <taxon>Chordata</taxon>
        <taxon>Craniata</taxon>
        <taxon>Vertebrata</taxon>
        <taxon>Euteleostomi</taxon>
        <taxon>Actinopterygii</taxon>
        <taxon>Neopterygii</taxon>
        <taxon>Teleostei</taxon>
        <taxon>Neoteleostei</taxon>
        <taxon>Acanthomorphata</taxon>
        <taxon>Eupercaria</taxon>
        <taxon>Perciformes</taxon>
        <taxon>Cottioidei</taxon>
        <taxon>Cottales</taxon>
        <taxon>Liparidae</taxon>
        <taxon>Liparis</taxon>
    </lineage>
</organism>
<evidence type="ECO:0000256" key="1">
    <source>
        <dbReference type="SAM" id="MobiDB-lite"/>
    </source>
</evidence>
<feature type="compositionally biased region" description="Basic and acidic residues" evidence="1">
    <location>
        <begin position="62"/>
        <end position="72"/>
    </location>
</feature>
<reference evidence="2 3" key="1">
    <citation type="submission" date="2019-03" db="EMBL/GenBank/DDBJ databases">
        <title>First draft genome of Liparis tanakae, snailfish: a comprehensive survey of snailfish specific genes.</title>
        <authorList>
            <person name="Kim W."/>
            <person name="Song I."/>
            <person name="Jeong J.-H."/>
            <person name="Kim D."/>
            <person name="Kim S."/>
            <person name="Ryu S."/>
            <person name="Song J.Y."/>
            <person name="Lee S.K."/>
        </authorList>
    </citation>
    <scope>NUCLEOTIDE SEQUENCE [LARGE SCALE GENOMIC DNA]</scope>
    <source>
        <tissue evidence="2">Muscle</tissue>
    </source>
</reference>
<name>A0A4Z2HJK2_9TELE</name>
<dbReference type="Proteomes" id="UP000314294">
    <property type="component" value="Unassembled WGS sequence"/>
</dbReference>
<keyword evidence="3" id="KW-1185">Reference proteome</keyword>
<gene>
    <name evidence="2" type="ORF">EYF80_024053</name>
</gene>
<evidence type="ECO:0000313" key="2">
    <source>
        <dbReference type="EMBL" id="TNN65760.1"/>
    </source>
</evidence>
<accession>A0A4Z2HJK2</accession>
<comment type="caution">
    <text evidence="2">The sequence shown here is derived from an EMBL/GenBank/DDBJ whole genome shotgun (WGS) entry which is preliminary data.</text>
</comment>
<evidence type="ECO:0000313" key="3">
    <source>
        <dbReference type="Proteomes" id="UP000314294"/>
    </source>
</evidence>
<protein>
    <submittedName>
        <fullName evidence="2">Uncharacterized protein</fullName>
    </submittedName>
</protein>
<proteinExistence type="predicted"/>
<dbReference type="AlphaFoldDB" id="A0A4Z2HJK2"/>